<dbReference type="Proteomes" id="UP001189429">
    <property type="component" value="Unassembled WGS sequence"/>
</dbReference>
<feature type="domain" description="USP" evidence="11">
    <location>
        <begin position="2229"/>
        <end position="2524"/>
    </location>
</feature>
<sequence>ADPDIFDLASRRIPVDHQKEIVEGYFEEALARGRARADFGADEVADDSWEIHKGDVRNRYHSERGSLALHLVENVESAKCTEEEFAEFHQLYDAKTDDGEPMLDRGGIMRRIGKDNKRYSELAAKVRDMGAATRARGPRPQKLKVAMQEFLEKQKDEPQSATQDDARRAEFAARAAPHTGLLTFKPGADGAVECVLTEEQKALVREMLSERASTMEYLFSRGNVCACLGIGQHKYGALLAAAGADPRQHRVQCEKSWLRWAKELSLDSPSVVCFACGVKVSKHHCKRECPSDLIAQTLREDASEIIPHICDYCVRAEVLGGASMEITDGVLWLRPRGAPPGWAVPVRAQKLLDALKWLAKNNAYYRDFSVLGQATAAIKALETKLAEKLADDRQAIDPEAEAAAQGAFEGDATYFTAGGPALVGAVVRDLQKNRGSAEIRPLTEALAFPTLFPGGEGSCPEELRFSSYAWRRLLDCKTKFQENPDYTFYQLETWFRKSLSSATSVFAGKREVPGREAAERRAYAVQGKVPGTTAFLGQKRTHCVQMMRQLGRPDFFLTLTSHERQPHMLAACVKAQLYNDSPGLPLDRVEKTVAAQVLAYTNDPEHKWDGSPQCDEKIKGTNDAAAACESGSETRRTGMTALQLCQKVPADVEREWNRQLERFLSWITEARKTKGESCPPFPKPTLLRGTEAADGGEAPTGAEDVGYMDLLQGDVKWDCWDDNLDEAPPFVAQDFVSRVEWQKRGFPHAHMLLWVGDWGAERDARLAAEEVAQPRPDAAPPVAGDSIWRVSKEQLDQLLSGKASAVVRPRGLKIVAVAHVAGARQVMSQDEWRQKSKEHGMSRRTCLYRKTFLVHVRMVQQLAEAVPYADPGARACGDHVFRPTDAGPPTDRVLLLPPPRRYLPDCVKVNCIWIIDAAHMDVLASGSSTVVARPVGVVGEERKWLARAVDSGAQIVGWTSASVNREVPSEEEWVAARETYGLVEDALPFAPTFLVELRALQLFAKPRGGQDAEGEPPAAPKRPAADWLDGAASETDDELLGPSKVDNVASIYDVYTRTTGPKRWRGVYRDGVMTLLTKSLMHKHGPYCGKYSLGRCRFGFPQQPVEKSRKKSQRELWNNGSKNKYFVRRRSGDTMMGLYNPRILRRWRGSMDLQVVENLHAVARYILGYCLKNDTAKDAVGKLNQEIARVPATGPVTSKQVYRLAYIGTQGRVTSTFEACHHLLGLPVVRISREFQWVHAGMPESDSAYVPRHLWRQAIANPENAPEPTAPAVIRRYAEWRAGKVAVFDDTGEQVPLLVEGRAAENYEWVSPREVTLFDFVASYSTSYNSDPKLRAQPAIVSTKAFDPQRETEAYYYSKLLLHYPWADFDEDDGPEWLEPSDDGSHQSAFVRLSKASNEGEHGDEAEAPPAGAPAREEEAELPAPDFFLKSTVFPKLNIAEAAWRELKRLNCALVMRSAMQTPGAAEDWENHRELLRRLRLAAGRPDEEADDPDRDEDLEELAGAAPHAISAFGPVAGGDEAVQLLFGPDAQKSKQQDIVYWFLEQVRQGNRAPARVLLHGPGGCGKSVVVRAVARLLRTEGHGVALAAPTGCAAFLINGCTLHSCLHLPVENKSFGRASDAPPPSGPALEHLIEFWKPVRVLVIDEISMVSSEMLARIDARLQIYKRQPGVPFGGLHLLLCGDLYQLPPPKGQPAYAAVQLWKMFLLCELEGNHRAARDPAYAALLERVRKGLHTEADLATLRTRLRKPPADSRAPHLLATRKAVRQVNEEMLERHAETHGFEVHAAPAQDTSHRTGLPVEVDTGYDNPEDTGGLESDARFAIGAKVMLRRNLDISDGLVNGARGMVTDIKLARDSGEVLKVRVEFERGGQASREEEGDADLPGVLISPTVRQQCQAYVGLSRVECLADLYLTAFDERAIIPAVGVDHALLQLRPQQGYEAERGNGPNKYWRACFAPAQTAQELEEAIASAPPGAFAERQAELLEARAAEERGDKGAFTCEMAGGDRRQRITGKRLAAAAAQQKAAAGQTPQAAAAAPAAPAVPPRRRARLAALQQAPASADEFEAEERTSAAPDAETPPSPPPPPTRPRLTSLAPAASGAEAAAAPRSAPAAAAPPRAPPALKRPRLADLAKAASGAEEEAQAASGAQAAGSGVAREAAGSGADGGARANAPAGASAGAQSAAAPLTCQPGGSVAKQAMGSATGAATGSGRAASSGLGGALGRRRPCGFRSVGNSCYMNSLLQALFPLAPVQRMIAATLGALGDEPEEGLFDLLRQGNKLVGTAIAAWRARGALEPELFLDWHNGEQEDAQEFLQLNLLQNDGPELADLCRGIDWPRLSCPGCPASRDATGAEPFTILSLPLVAADGRRAFASVRAALADYIEVSSPVEVDDWQCPCAGFVAHRASVLKTHRITCFPEILLLHLVRWDSFGRVVPHPVAADAVLEVRGPDSVGIFSLKAVVVHRGATARKGHYTAFAKYDGTWWLYDDDASRVATEAEIAFFGGGQGAAALTKVYLALYERLDAAQ</sequence>
<dbReference type="PROSITE" id="PS50235">
    <property type="entry name" value="USP_3"/>
    <property type="match status" value="1"/>
</dbReference>
<dbReference type="InterPro" id="IPR049163">
    <property type="entry name" value="Pif1-like_2B_dom"/>
</dbReference>
<evidence type="ECO:0000256" key="2">
    <source>
        <dbReference type="ARBA" id="ARBA00022763"/>
    </source>
</evidence>
<gene>
    <name evidence="12" type="ORF">PCOR1329_LOCUS27447</name>
</gene>
<name>A0ABN9S8B4_9DINO</name>
<evidence type="ECO:0000256" key="6">
    <source>
        <dbReference type="ARBA" id="ARBA00023125"/>
    </source>
</evidence>
<feature type="compositionally biased region" description="Low complexity" evidence="10">
    <location>
        <begin position="2090"/>
        <end position="2117"/>
    </location>
</feature>
<feature type="compositionally biased region" description="Low complexity" evidence="10">
    <location>
        <begin position="2052"/>
        <end position="2062"/>
    </location>
</feature>
<keyword evidence="7 9" id="KW-0234">DNA repair</keyword>
<reference evidence="12" key="1">
    <citation type="submission" date="2023-10" db="EMBL/GenBank/DDBJ databases">
        <authorList>
            <person name="Chen Y."/>
            <person name="Shah S."/>
            <person name="Dougan E. K."/>
            <person name="Thang M."/>
            <person name="Chan C."/>
        </authorList>
    </citation>
    <scope>NUCLEOTIDE SEQUENCE [LARGE SCALE GENOMIC DNA]</scope>
</reference>
<comment type="similarity">
    <text evidence="9">Belongs to the helicase family.</text>
</comment>
<keyword evidence="13" id="KW-1185">Reference proteome</keyword>
<keyword evidence="2 9" id="KW-0227">DNA damage</keyword>
<accession>A0ABN9S8B4</accession>
<dbReference type="Gene3D" id="3.40.50.300">
    <property type="entry name" value="P-loop containing nucleotide triphosphate hydrolases"/>
    <property type="match status" value="1"/>
</dbReference>
<evidence type="ECO:0000256" key="9">
    <source>
        <dbReference type="RuleBase" id="RU363044"/>
    </source>
</evidence>
<evidence type="ECO:0000256" key="7">
    <source>
        <dbReference type="ARBA" id="ARBA00023204"/>
    </source>
</evidence>
<feature type="region of interest" description="Disordered" evidence="10">
    <location>
        <begin position="1395"/>
        <end position="1420"/>
    </location>
</feature>
<feature type="non-terminal residue" evidence="12">
    <location>
        <position position="1"/>
    </location>
</feature>
<dbReference type="InterPro" id="IPR010285">
    <property type="entry name" value="DNA_helicase_pif1-like_DEAD"/>
</dbReference>
<dbReference type="Pfam" id="PF05970">
    <property type="entry name" value="PIF1"/>
    <property type="match status" value="1"/>
</dbReference>
<feature type="compositionally biased region" description="Pro residues" evidence="10">
    <location>
        <begin position="2078"/>
        <end position="2089"/>
    </location>
</feature>
<evidence type="ECO:0000313" key="12">
    <source>
        <dbReference type="EMBL" id="CAK0828123.1"/>
    </source>
</evidence>
<evidence type="ECO:0000313" key="13">
    <source>
        <dbReference type="Proteomes" id="UP001189429"/>
    </source>
</evidence>
<keyword evidence="9" id="KW-0233">DNA recombination</keyword>
<dbReference type="PROSITE" id="PS00972">
    <property type="entry name" value="USP_1"/>
    <property type="match status" value="1"/>
</dbReference>
<keyword evidence="8" id="KW-0413">Isomerase</keyword>
<evidence type="ECO:0000256" key="10">
    <source>
        <dbReference type="SAM" id="MobiDB-lite"/>
    </source>
</evidence>
<feature type="region of interest" description="Disordered" evidence="10">
    <location>
        <begin position="2030"/>
        <end position="2152"/>
    </location>
</feature>
<dbReference type="InterPro" id="IPR028889">
    <property type="entry name" value="USP"/>
</dbReference>
<comment type="cofactor">
    <cofactor evidence="9">
        <name>Mg(2+)</name>
        <dbReference type="ChEBI" id="CHEBI:18420"/>
    </cofactor>
</comment>
<dbReference type="InterPro" id="IPR038765">
    <property type="entry name" value="Papain-like_cys_pep_sf"/>
</dbReference>
<dbReference type="InterPro" id="IPR003593">
    <property type="entry name" value="AAA+_ATPase"/>
</dbReference>
<feature type="compositionally biased region" description="Low complexity" evidence="10">
    <location>
        <begin position="2030"/>
        <end position="2041"/>
    </location>
</feature>
<keyword evidence="1 9" id="KW-0547">Nucleotide-binding</keyword>
<keyword evidence="3 9" id="KW-0378">Hydrolase</keyword>
<evidence type="ECO:0000256" key="3">
    <source>
        <dbReference type="ARBA" id="ARBA00022801"/>
    </source>
</evidence>
<dbReference type="InterPro" id="IPR051055">
    <property type="entry name" value="PIF1_helicase"/>
</dbReference>
<dbReference type="EMBL" id="CAUYUJ010009957">
    <property type="protein sequence ID" value="CAK0828123.1"/>
    <property type="molecule type" value="Genomic_DNA"/>
</dbReference>
<dbReference type="Gene3D" id="3.90.70.10">
    <property type="entry name" value="Cysteine proteinases"/>
    <property type="match status" value="1"/>
</dbReference>
<evidence type="ECO:0000259" key="11">
    <source>
        <dbReference type="PROSITE" id="PS50235"/>
    </source>
</evidence>
<organism evidence="12 13">
    <name type="scientific">Prorocentrum cordatum</name>
    <dbReference type="NCBI Taxonomy" id="2364126"/>
    <lineage>
        <taxon>Eukaryota</taxon>
        <taxon>Sar</taxon>
        <taxon>Alveolata</taxon>
        <taxon>Dinophyceae</taxon>
        <taxon>Prorocentrales</taxon>
        <taxon>Prorocentraceae</taxon>
        <taxon>Prorocentrum</taxon>
    </lineage>
</organism>
<dbReference type="PANTHER" id="PTHR47642">
    <property type="entry name" value="ATP-DEPENDENT DNA HELICASE"/>
    <property type="match status" value="1"/>
</dbReference>
<dbReference type="InterPro" id="IPR027417">
    <property type="entry name" value="P-loop_NTPase"/>
</dbReference>
<evidence type="ECO:0000256" key="8">
    <source>
        <dbReference type="ARBA" id="ARBA00023235"/>
    </source>
</evidence>
<keyword evidence="6" id="KW-0238">DNA-binding</keyword>
<dbReference type="InterPro" id="IPR018200">
    <property type="entry name" value="USP_CS"/>
</dbReference>
<evidence type="ECO:0000256" key="4">
    <source>
        <dbReference type="ARBA" id="ARBA00022806"/>
    </source>
</evidence>
<dbReference type="SUPFAM" id="SSF52540">
    <property type="entry name" value="P-loop containing nucleoside triphosphate hydrolases"/>
    <property type="match status" value="2"/>
</dbReference>
<protein>
    <recommendedName>
        <fullName evidence="9">ATP-dependent DNA helicase</fullName>
        <ecNumber evidence="9">5.6.2.3</ecNumber>
    </recommendedName>
</protein>
<dbReference type="SMART" id="SM00382">
    <property type="entry name" value="AAA"/>
    <property type="match status" value="1"/>
</dbReference>
<feature type="compositionally biased region" description="Low complexity" evidence="10">
    <location>
        <begin position="2130"/>
        <end position="2152"/>
    </location>
</feature>
<evidence type="ECO:0000256" key="1">
    <source>
        <dbReference type="ARBA" id="ARBA00022741"/>
    </source>
</evidence>
<dbReference type="SUPFAM" id="SSF54001">
    <property type="entry name" value="Cysteine proteinases"/>
    <property type="match status" value="1"/>
</dbReference>
<comment type="caution">
    <text evidence="12">The sequence shown here is derived from an EMBL/GenBank/DDBJ whole genome shotgun (WGS) entry which is preliminary data.</text>
</comment>
<dbReference type="EC" id="5.6.2.3" evidence="9"/>
<dbReference type="Pfam" id="PF00443">
    <property type="entry name" value="UCH"/>
    <property type="match status" value="1"/>
</dbReference>
<evidence type="ECO:0000256" key="5">
    <source>
        <dbReference type="ARBA" id="ARBA00022840"/>
    </source>
</evidence>
<proteinExistence type="inferred from homology"/>
<keyword evidence="4 9" id="KW-0347">Helicase</keyword>
<dbReference type="PANTHER" id="PTHR47642:SF5">
    <property type="entry name" value="ATP-DEPENDENT DNA HELICASE"/>
    <property type="match status" value="1"/>
</dbReference>
<dbReference type="Pfam" id="PF21530">
    <property type="entry name" value="Pif1_2B_dom"/>
    <property type="match status" value="1"/>
</dbReference>
<keyword evidence="5 9" id="KW-0067">ATP-binding</keyword>
<dbReference type="PROSITE" id="PS00973">
    <property type="entry name" value="USP_2"/>
    <property type="match status" value="1"/>
</dbReference>
<comment type="catalytic activity">
    <reaction evidence="9">
        <text>ATP + H2O = ADP + phosphate + H(+)</text>
        <dbReference type="Rhea" id="RHEA:13065"/>
        <dbReference type="ChEBI" id="CHEBI:15377"/>
        <dbReference type="ChEBI" id="CHEBI:15378"/>
        <dbReference type="ChEBI" id="CHEBI:30616"/>
        <dbReference type="ChEBI" id="CHEBI:43474"/>
        <dbReference type="ChEBI" id="CHEBI:456216"/>
        <dbReference type="EC" id="5.6.2.3"/>
    </reaction>
</comment>
<dbReference type="InterPro" id="IPR001394">
    <property type="entry name" value="Peptidase_C19_UCH"/>
</dbReference>
<dbReference type="CDD" id="cd02257">
    <property type="entry name" value="Peptidase_C19"/>
    <property type="match status" value="1"/>
</dbReference>